<dbReference type="EMBL" id="JARXVQ010000001">
    <property type="protein sequence ID" value="MDH6181105.1"/>
    <property type="molecule type" value="Genomic_DNA"/>
</dbReference>
<sequence length="124" mass="13328">MDIAVGETTTHALVKAYSILSIDDFTMPVKAKTARITEAEVYWTYQDGAWVIGFVQLSGPIVRKSDGADSTQTVSFATYPAGMRSYGEVTPGEILDFALANAPDWTPTISESGYSRTPGLPSSL</sequence>
<organism evidence="1 2">
    <name type="scientific">Antiquaquibacter oligotrophicus</name>
    <dbReference type="NCBI Taxonomy" id="2880260"/>
    <lineage>
        <taxon>Bacteria</taxon>
        <taxon>Bacillati</taxon>
        <taxon>Actinomycetota</taxon>
        <taxon>Actinomycetes</taxon>
        <taxon>Micrococcales</taxon>
        <taxon>Microbacteriaceae</taxon>
        <taxon>Antiquaquibacter</taxon>
    </lineage>
</organism>
<reference evidence="1 2" key="1">
    <citation type="submission" date="2023-04" db="EMBL/GenBank/DDBJ databases">
        <title>Genome Encyclopedia of Bacteria and Archaea VI: Functional Genomics of Type Strains.</title>
        <authorList>
            <person name="Whitman W."/>
        </authorList>
    </citation>
    <scope>NUCLEOTIDE SEQUENCE [LARGE SCALE GENOMIC DNA]</scope>
    <source>
        <strain evidence="1 2">SG_E_30_P1</strain>
    </source>
</reference>
<evidence type="ECO:0000313" key="1">
    <source>
        <dbReference type="EMBL" id="MDH6181105.1"/>
    </source>
</evidence>
<evidence type="ECO:0000313" key="2">
    <source>
        <dbReference type="Proteomes" id="UP001160142"/>
    </source>
</evidence>
<keyword evidence="2" id="KW-1185">Reference proteome</keyword>
<proteinExistence type="predicted"/>
<protein>
    <submittedName>
        <fullName evidence="1">Uncharacterized protein</fullName>
    </submittedName>
</protein>
<name>A0ABT6KMY8_9MICO</name>
<dbReference type="Proteomes" id="UP001160142">
    <property type="component" value="Unassembled WGS sequence"/>
</dbReference>
<accession>A0ABT6KMY8</accession>
<dbReference type="RefSeq" id="WP_322133427.1">
    <property type="nucleotide sequence ID" value="NZ_CP085036.1"/>
</dbReference>
<gene>
    <name evidence="1" type="ORF">M2152_001287</name>
</gene>
<comment type="caution">
    <text evidence="1">The sequence shown here is derived from an EMBL/GenBank/DDBJ whole genome shotgun (WGS) entry which is preliminary data.</text>
</comment>